<dbReference type="PANTHER" id="PTHR31723:SF10">
    <property type="entry name" value="PATHOGEN-RELATED PROTEIN"/>
    <property type="match status" value="1"/>
</dbReference>
<keyword evidence="2" id="KW-1185">Reference proteome</keyword>
<dbReference type="AlphaFoldDB" id="A0A1V6UI07"/>
<evidence type="ECO:0000313" key="2">
    <source>
        <dbReference type="Proteomes" id="UP000191500"/>
    </source>
</evidence>
<evidence type="ECO:0000313" key="1">
    <source>
        <dbReference type="EMBL" id="OQE38057.1"/>
    </source>
</evidence>
<dbReference type="InterPro" id="IPR053218">
    <property type="entry name" value="Pathogen-related_defense"/>
</dbReference>
<name>A0A1V6UI07_9EURO</name>
<sequence length="278" mass="31411">MLVDWGPWERGDERGSCERGDIKSFPPVSFFSLSFPSLALSLVRPTMSDLPDYVLDPDAVLKDTSTWRHGNAPDYSKTRAFYEKTKTKAHEPGSLPFLVENLVKNWEIEASFKTNLSDWRTIDHDVYTVSVNGGERRTGHHMLEVGTYNALLTASQYYDPTKNTFDDSHKSFKRMMPTFAWEVLEVYSGPPVVVCRWRHWGDMKHDYVGFNSSGEKVKVVAHGGPIDIEGLIVAKVNDKLQVQSLDVWYDPMTMFRQISKGGQISSESSSSGCPFVQG</sequence>
<accession>A0A1V6UI07</accession>
<dbReference type="PANTHER" id="PTHR31723">
    <property type="entry name" value="PATHOGENESIS-RELATED FAMILY PROTEIN"/>
    <property type="match status" value="1"/>
</dbReference>
<gene>
    <name evidence="1" type="ORF">PENCOP_c009G07536</name>
</gene>
<proteinExistence type="predicted"/>
<protein>
    <recommendedName>
        <fullName evidence="3">Pathogen-related protein</fullName>
    </recommendedName>
</protein>
<organism evidence="1 2">
    <name type="scientific">Penicillium coprophilum</name>
    <dbReference type="NCBI Taxonomy" id="36646"/>
    <lineage>
        <taxon>Eukaryota</taxon>
        <taxon>Fungi</taxon>
        <taxon>Dikarya</taxon>
        <taxon>Ascomycota</taxon>
        <taxon>Pezizomycotina</taxon>
        <taxon>Eurotiomycetes</taxon>
        <taxon>Eurotiomycetidae</taxon>
        <taxon>Eurotiales</taxon>
        <taxon>Aspergillaceae</taxon>
        <taxon>Penicillium</taxon>
    </lineage>
</organism>
<reference evidence="2" key="1">
    <citation type="journal article" date="2017" name="Nat. Microbiol.">
        <title>Global analysis of biosynthetic gene clusters reveals vast potential of secondary metabolite production in Penicillium species.</title>
        <authorList>
            <person name="Nielsen J.C."/>
            <person name="Grijseels S."/>
            <person name="Prigent S."/>
            <person name="Ji B."/>
            <person name="Dainat J."/>
            <person name="Nielsen K.F."/>
            <person name="Frisvad J.C."/>
            <person name="Workman M."/>
            <person name="Nielsen J."/>
        </authorList>
    </citation>
    <scope>NUCLEOTIDE SEQUENCE [LARGE SCALE GENOMIC DNA]</scope>
    <source>
        <strain evidence="2">IBT 31321</strain>
    </source>
</reference>
<dbReference type="SUPFAM" id="SSF54427">
    <property type="entry name" value="NTF2-like"/>
    <property type="match status" value="1"/>
</dbReference>
<evidence type="ECO:0008006" key="3">
    <source>
        <dbReference type="Google" id="ProtNLM"/>
    </source>
</evidence>
<dbReference type="EMBL" id="MDDG01000009">
    <property type="protein sequence ID" value="OQE38057.1"/>
    <property type="molecule type" value="Genomic_DNA"/>
</dbReference>
<dbReference type="Proteomes" id="UP000191500">
    <property type="component" value="Unassembled WGS sequence"/>
</dbReference>
<dbReference type="Gene3D" id="3.10.450.50">
    <property type="match status" value="1"/>
</dbReference>
<comment type="caution">
    <text evidence="1">The sequence shown here is derived from an EMBL/GenBank/DDBJ whole genome shotgun (WGS) entry which is preliminary data.</text>
</comment>
<dbReference type="InterPro" id="IPR032710">
    <property type="entry name" value="NTF2-like_dom_sf"/>
</dbReference>